<evidence type="ECO:0000313" key="6">
    <source>
        <dbReference type="EMBL" id="XDQ16026.1"/>
    </source>
</evidence>
<dbReference type="AlphaFoldDB" id="A0AB39NEX7"/>
<dbReference type="SUPFAM" id="SSF52540">
    <property type="entry name" value="P-loop containing nucleoside triphosphate hydrolases"/>
    <property type="match status" value="1"/>
</dbReference>
<comment type="similarity">
    <text evidence="1">Belongs to the ABC transporter superfamily.</text>
</comment>
<protein>
    <submittedName>
        <fullName evidence="6">ATP-binding cassette domain-containing protein</fullName>
    </submittedName>
</protein>
<dbReference type="InterPro" id="IPR003439">
    <property type="entry name" value="ABC_transporter-like_ATP-bd"/>
</dbReference>
<accession>A0AB39NEX7</accession>
<dbReference type="PANTHER" id="PTHR43335:SF4">
    <property type="entry name" value="ABC TRANSPORTER, ATP-BINDING PROTEIN"/>
    <property type="match status" value="1"/>
</dbReference>
<dbReference type="PANTHER" id="PTHR43335">
    <property type="entry name" value="ABC TRANSPORTER, ATP-BINDING PROTEIN"/>
    <property type="match status" value="1"/>
</dbReference>
<dbReference type="GO" id="GO:0005524">
    <property type="term" value="F:ATP binding"/>
    <property type="evidence" value="ECO:0007669"/>
    <property type="project" value="UniProtKB-KW"/>
</dbReference>
<dbReference type="PROSITE" id="PS50893">
    <property type="entry name" value="ABC_TRANSPORTER_2"/>
    <property type="match status" value="1"/>
</dbReference>
<reference evidence="6" key="1">
    <citation type="submission" date="2024-07" db="EMBL/GenBank/DDBJ databases">
        <authorList>
            <person name="Yu S.T."/>
        </authorList>
    </citation>
    <scope>NUCLEOTIDE SEQUENCE</scope>
    <source>
        <strain evidence="6">R11</strain>
    </source>
</reference>
<feature type="domain" description="ABC transporter" evidence="5">
    <location>
        <begin position="2"/>
        <end position="227"/>
    </location>
</feature>
<keyword evidence="3" id="KW-0547">Nucleotide-binding</keyword>
<gene>
    <name evidence="6" type="ORF">AB5J55_43890</name>
</gene>
<dbReference type="Pfam" id="PF00005">
    <property type="entry name" value="ABC_tran"/>
    <property type="match status" value="1"/>
</dbReference>
<organism evidence="6">
    <name type="scientific">Streptomyces sp. R11</name>
    <dbReference type="NCBI Taxonomy" id="3238625"/>
    <lineage>
        <taxon>Bacteria</taxon>
        <taxon>Bacillati</taxon>
        <taxon>Actinomycetota</taxon>
        <taxon>Actinomycetes</taxon>
        <taxon>Kitasatosporales</taxon>
        <taxon>Streptomycetaceae</taxon>
        <taxon>Streptomyces</taxon>
    </lineage>
</organism>
<dbReference type="RefSeq" id="WP_369275950.1">
    <property type="nucleotide sequence ID" value="NZ_CP163432.1"/>
</dbReference>
<name>A0AB39NEX7_9ACTN</name>
<evidence type="ECO:0000259" key="5">
    <source>
        <dbReference type="PROSITE" id="PS50893"/>
    </source>
</evidence>
<evidence type="ECO:0000256" key="3">
    <source>
        <dbReference type="ARBA" id="ARBA00022741"/>
    </source>
</evidence>
<proteinExistence type="inferred from homology"/>
<dbReference type="InterPro" id="IPR017871">
    <property type="entry name" value="ABC_transporter-like_CS"/>
</dbReference>
<dbReference type="InterPro" id="IPR003593">
    <property type="entry name" value="AAA+_ATPase"/>
</dbReference>
<dbReference type="InterPro" id="IPR027417">
    <property type="entry name" value="P-loop_NTPase"/>
</dbReference>
<evidence type="ECO:0000256" key="4">
    <source>
        <dbReference type="ARBA" id="ARBA00022840"/>
    </source>
</evidence>
<dbReference type="Gene3D" id="3.40.50.300">
    <property type="entry name" value="P-loop containing nucleotide triphosphate hydrolases"/>
    <property type="match status" value="1"/>
</dbReference>
<keyword evidence="4 6" id="KW-0067">ATP-binding</keyword>
<evidence type="ECO:0000256" key="1">
    <source>
        <dbReference type="ARBA" id="ARBA00005417"/>
    </source>
</evidence>
<keyword evidence="2" id="KW-0813">Transport</keyword>
<evidence type="ECO:0000256" key="2">
    <source>
        <dbReference type="ARBA" id="ARBA00022448"/>
    </source>
</evidence>
<sequence>MIEISSLIKSYGKKRVVDELSFTVAPGTVTGFLGPNGAGKTTTLRMLLGLTRPDAGKALIEGKQYHEHPEPLRIVGSLLDARWAHPKRTARAHLEWLATANRIGQRRVDEVLEQVGIASVASQRVGTFSLGMAQRLGLAAALIGEPRVLVLDEPVNGLDPEGVAWMRGMIRAQAAEGRTVLVSSHLLAEMAMTADHVVVIGQGRLLAQRSISELVAHADEHGDRLSVYVRADDLPRLRLSLTEHGAKIEDSPECPEGSGLLVRGVANEEIGRLALRSGIALYELTPRRASMEDAFLRLTSQSVEYKGDVRG</sequence>
<dbReference type="EMBL" id="CP163432">
    <property type="protein sequence ID" value="XDQ16026.1"/>
    <property type="molecule type" value="Genomic_DNA"/>
</dbReference>
<dbReference type="PROSITE" id="PS00211">
    <property type="entry name" value="ABC_TRANSPORTER_1"/>
    <property type="match status" value="1"/>
</dbReference>
<dbReference type="GO" id="GO:0016887">
    <property type="term" value="F:ATP hydrolysis activity"/>
    <property type="evidence" value="ECO:0007669"/>
    <property type="project" value="InterPro"/>
</dbReference>
<dbReference type="SMART" id="SM00382">
    <property type="entry name" value="AAA"/>
    <property type="match status" value="1"/>
</dbReference>